<feature type="compositionally biased region" description="Polar residues" evidence="7">
    <location>
        <begin position="558"/>
        <end position="573"/>
    </location>
</feature>
<keyword evidence="6" id="KW-0539">Nucleus</keyword>
<keyword evidence="3" id="KW-0227">DNA damage</keyword>
<accession>A0A9P6WBZ5</accession>
<dbReference type="PANTHER" id="PTHR15272">
    <property type="entry name" value="CHROMATIN ASSEMBLY FACTOR 1 SUBUNIT A CAF-1 SUBUNIT A"/>
    <property type="match status" value="1"/>
</dbReference>
<feature type="compositionally biased region" description="Basic and acidic residues" evidence="7">
    <location>
        <begin position="302"/>
        <end position="315"/>
    </location>
</feature>
<dbReference type="Pfam" id="PF12253">
    <property type="entry name" value="CAF1A_dimeriz"/>
    <property type="match status" value="1"/>
</dbReference>
<dbReference type="GO" id="GO:0006260">
    <property type="term" value="P:DNA replication"/>
    <property type="evidence" value="ECO:0007669"/>
    <property type="project" value="UniProtKB-KW"/>
</dbReference>
<evidence type="ECO:0000256" key="6">
    <source>
        <dbReference type="ARBA" id="ARBA00023242"/>
    </source>
</evidence>
<evidence type="ECO:0000256" key="5">
    <source>
        <dbReference type="ARBA" id="ARBA00023204"/>
    </source>
</evidence>
<dbReference type="AlphaFoldDB" id="A0A9P6WBZ5"/>
<dbReference type="CDD" id="cd22249">
    <property type="entry name" value="UDM1_RNF168_RNF169-like"/>
    <property type="match status" value="1"/>
</dbReference>
<evidence type="ECO:0000259" key="9">
    <source>
        <dbReference type="Pfam" id="PF12253"/>
    </source>
</evidence>
<keyword evidence="5" id="KW-0234">DNA repair</keyword>
<evidence type="ECO:0000313" key="12">
    <source>
        <dbReference type="Proteomes" id="UP000750334"/>
    </source>
</evidence>
<gene>
    <name evidence="11" type="primary">RLF2</name>
    <name evidence="11" type="ORF">C6P45_003479</name>
</gene>
<evidence type="ECO:0000256" key="4">
    <source>
        <dbReference type="ARBA" id="ARBA00023186"/>
    </source>
</evidence>
<feature type="compositionally biased region" description="Basic residues" evidence="7">
    <location>
        <begin position="180"/>
        <end position="196"/>
    </location>
</feature>
<proteinExistence type="predicted"/>
<name>A0A9P6WBZ5_MAUEX</name>
<dbReference type="Proteomes" id="UP000750334">
    <property type="component" value="Unassembled WGS sequence"/>
</dbReference>
<dbReference type="InterPro" id="IPR022043">
    <property type="entry name" value="CAF1A_DD"/>
</dbReference>
<evidence type="ECO:0000256" key="1">
    <source>
        <dbReference type="ARBA" id="ARBA00004123"/>
    </source>
</evidence>
<protein>
    <submittedName>
        <fullName evidence="11">Chromatin assembly factor-I (CAF-I) p90 subunit</fullName>
    </submittedName>
</protein>
<comment type="subcellular location">
    <subcellularLocation>
        <location evidence="1">Nucleus</location>
    </subcellularLocation>
</comment>
<feature type="compositionally biased region" description="Polar residues" evidence="7">
    <location>
        <begin position="167"/>
        <end position="179"/>
    </location>
</feature>
<dbReference type="OrthoDB" id="79480at2759"/>
<feature type="domain" description="Chromatin assembly factor 1 subunit A dimerization" evidence="9">
    <location>
        <begin position="411"/>
        <end position="485"/>
    </location>
</feature>
<evidence type="ECO:0000256" key="7">
    <source>
        <dbReference type="SAM" id="MobiDB-lite"/>
    </source>
</evidence>
<dbReference type="InterPro" id="IPR021644">
    <property type="entry name" value="CAF-1_p150_acidic"/>
</dbReference>
<feature type="region of interest" description="Disordered" evidence="7">
    <location>
        <begin position="553"/>
        <end position="594"/>
    </location>
</feature>
<dbReference type="GO" id="GO:0006334">
    <property type="term" value="P:nucleosome assembly"/>
    <property type="evidence" value="ECO:0007669"/>
    <property type="project" value="TreeGrafter"/>
</dbReference>
<comment type="caution">
    <text evidence="11">The sequence shown here is derived from an EMBL/GenBank/DDBJ whole genome shotgun (WGS) entry which is preliminary data.</text>
</comment>
<dbReference type="Pfam" id="PF11600">
    <property type="entry name" value="CAF1A_acidic"/>
    <property type="match status" value="1"/>
</dbReference>
<feature type="compositionally biased region" description="Polar residues" evidence="7">
    <location>
        <begin position="127"/>
        <end position="144"/>
    </location>
</feature>
<sequence>MGEHSITSKRSGTSILSFFKNSKTLPIKSGKTTKFHSQKKDQPDDLIILDKDDIEETNTENNIIESKPINVDKKVETSNTGDNVKESIILDEDIEDVPKDSTVDSNDMDINVGEGAIESNESDKTTKMTSGDSTKAEFTTNDSITESKELEKPVKESIVTSDKSDDTVISDSTSNSSPNKIKKGGSKQSEKKKNKNKEKSLIKKQKDEEKLKLKQEREQERLRLKEQREEEKRKKDAEKQKAKEQRDEEKRKRDEAKLKAKQERELEKAKKEEEKNKKEEQKRKEEEAKERSQTRIASFFKKVSDKGKQERTKSDYESSFLPFYTREGVITPVTSLFSKDELKQKMNEMDKMLRNSNYHENTEETKSWLSSRYKARNKGVTYKAVTLLQQMTAKDKSDEELQTLLSLVPQKYIKFYENVRPPYIGTYSKETKLPIDNPFSTEGTDYNYAYDSDLEWTNEEEDADGAGVDNLESGEEDEEDEDEDDGSENEFDGFLDNEESNNGGNGRKKFIGPLIPTVLLRSDVDTYDADDKQYFHMTAAESLVSEVPLPIDPHQKIRTSGATRNSTDTSPTKRSLDDAGGNMMNNKESPEKKKAKTLITDPKDLLKLFDEIQDSTFSLGTVTEISQKSLPNYNKQIIKNTVKEYAIRGSGKGDTPRKWQIKDIPHWEQLRDSV</sequence>
<feature type="domain" description="Chromatin assembly factor 1 subunit Cac1-like C-terminal" evidence="10">
    <location>
        <begin position="605"/>
        <end position="661"/>
    </location>
</feature>
<feature type="compositionally biased region" description="Acidic residues" evidence="7">
    <location>
        <begin position="472"/>
        <end position="499"/>
    </location>
</feature>
<dbReference type="InterPro" id="IPR048800">
    <property type="entry name" value="Cac1-like_C"/>
</dbReference>
<dbReference type="GO" id="GO:0006281">
    <property type="term" value="P:DNA repair"/>
    <property type="evidence" value="ECO:0007669"/>
    <property type="project" value="UniProtKB-KW"/>
</dbReference>
<dbReference type="PANTHER" id="PTHR15272:SF0">
    <property type="entry name" value="CHROMATIN ASSEMBLY FACTOR 1 SUBUNIT A"/>
    <property type="match status" value="1"/>
</dbReference>
<evidence type="ECO:0000256" key="2">
    <source>
        <dbReference type="ARBA" id="ARBA00022705"/>
    </source>
</evidence>
<evidence type="ECO:0000259" key="10">
    <source>
        <dbReference type="Pfam" id="PF21796"/>
    </source>
</evidence>
<evidence type="ECO:0000256" key="3">
    <source>
        <dbReference type="ARBA" id="ARBA00022763"/>
    </source>
</evidence>
<feature type="region of interest" description="Disordered" evidence="7">
    <location>
        <begin position="75"/>
        <end position="315"/>
    </location>
</feature>
<feature type="compositionally biased region" description="Basic and acidic residues" evidence="7">
    <location>
        <begin position="145"/>
        <end position="155"/>
    </location>
</feature>
<keyword evidence="2" id="KW-0235">DNA replication</keyword>
<feature type="region of interest" description="Disordered" evidence="7">
    <location>
        <begin position="462"/>
        <end position="509"/>
    </location>
</feature>
<keyword evidence="12" id="KW-1185">Reference proteome</keyword>
<dbReference type="GO" id="GO:0033186">
    <property type="term" value="C:CAF-1 complex"/>
    <property type="evidence" value="ECO:0007669"/>
    <property type="project" value="TreeGrafter"/>
</dbReference>
<dbReference type="GO" id="GO:0005634">
    <property type="term" value="C:nucleus"/>
    <property type="evidence" value="ECO:0007669"/>
    <property type="project" value="UniProtKB-SubCell"/>
</dbReference>
<feature type="domain" description="Chromatin assembly factor 1 p150 subunit acidic region" evidence="8">
    <location>
        <begin position="192"/>
        <end position="328"/>
    </location>
</feature>
<reference evidence="11 12" key="1">
    <citation type="submission" date="2020-11" db="EMBL/GenBank/DDBJ databases">
        <title>Kefir isolates.</title>
        <authorList>
            <person name="Marcisauskas S."/>
            <person name="Kim Y."/>
            <person name="Blasche S."/>
        </authorList>
    </citation>
    <scope>NUCLEOTIDE SEQUENCE [LARGE SCALE GENOMIC DNA]</scope>
    <source>
        <strain evidence="11 12">OG2</strain>
    </source>
</reference>
<evidence type="ECO:0000313" key="11">
    <source>
        <dbReference type="EMBL" id="KAG0669652.1"/>
    </source>
</evidence>
<evidence type="ECO:0000259" key="8">
    <source>
        <dbReference type="Pfam" id="PF11600"/>
    </source>
</evidence>
<dbReference type="EMBL" id="PUHR01000036">
    <property type="protein sequence ID" value="KAG0669652.1"/>
    <property type="molecule type" value="Genomic_DNA"/>
</dbReference>
<organism evidence="11 12">
    <name type="scientific">Maudiozyma exigua</name>
    <name type="common">Yeast</name>
    <name type="synonym">Kazachstania exigua</name>
    <dbReference type="NCBI Taxonomy" id="34358"/>
    <lineage>
        <taxon>Eukaryota</taxon>
        <taxon>Fungi</taxon>
        <taxon>Dikarya</taxon>
        <taxon>Ascomycota</taxon>
        <taxon>Saccharomycotina</taxon>
        <taxon>Saccharomycetes</taxon>
        <taxon>Saccharomycetales</taxon>
        <taxon>Saccharomycetaceae</taxon>
        <taxon>Maudiozyma</taxon>
    </lineage>
</organism>
<feature type="compositionally biased region" description="Basic and acidic residues" evidence="7">
    <location>
        <begin position="197"/>
        <end position="293"/>
    </location>
</feature>
<dbReference type="Pfam" id="PF21796">
    <property type="entry name" value="Cac1_C"/>
    <property type="match status" value="1"/>
</dbReference>
<keyword evidence="4" id="KW-0143">Chaperone</keyword>